<sequence>MTDLKITTAPTFIPGVGVPAATTFEKLVMSAAGDKLWAGETNVLQGKDTHLCSFTFATDKWTGGAAIALPYPTGVTPGPDVPAPLITGLSVDKTGQIWVCDSAHGVVYRVSGTKPEIIYTRPDDGKNQQFWAMTPVMTKGAEYICVLDTTAQILLFKNDATAGAPAAATIPLGETGKTYKAYYFTYHAATQVLWSLLEETTAPGHYVLSALKMPAGALPAAGGAKVFTLPEVNGNTASLKASPVYNDLFLGQADGKVVCLNIAKGNTQAPTVTWQSTVPQHDGVTAQLDYLEVDKAGYLWAADFSNTTTQGCIYGLDNISGASVELPLPKGAAANEIAPAMMVWQPAKDALLVADSNGNSQIVYIDVKNVGPVDPDGRALYDLKFDPAALTAAPGAFFAAFKLIATNKGGSTAAKVPVAFQVQDTNIMTLSDDSPALVPTGATGLSITQLKAIGTESQASTLTATGRGGAKSTFTGRIAAAVTRVKIDPPDVRYTMQGTEFALAGSMPAITVVPASSRTPVHVTLSGPASPVTGASPAKFEKGNPTQADVVPDNTIPVIIAGTTAGPVTITATAGSQTDTVTWHVLPTPGAAQGGPNGSYPVRNFATQASATRLVLQGEEVKGQTGHPVPVPHWYVRVSLDVSMADGITNLKFSPGAATDEDPNGKWIILQTSATGEIIVPFNKISGIAAGKFNLIIEASNTFSDKTGPWTLFTKTLPIQITRTFAE</sequence>
<dbReference type="Proteomes" id="UP000217979">
    <property type="component" value="Plasmid unnamed"/>
</dbReference>
<dbReference type="SUPFAM" id="SSF75011">
    <property type="entry name" value="3-carboxy-cis,cis-mucoante lactonizing enzyme"/>
    <property type="match status" value="1"/>
</dbReference>
<geneLocation type="plasmid" evidence="1">
    <name>unnamed</name>
</geneLocation>
<dbReference type="RefSeq" id="WP_096754223.1">
    <property type="nucleotide sequence ID" value="NZ_CP023526.1"/>
</dbReference>
<name>A0A291E646_9ENTR</name>
<dbReference type="EMBL" id="CP023526">
    <property type="protein sequence ID" value="ATF95413.1"/>
    <property type="molecule type" value="Genomic_DNA"/>
</dbReference>
<dbReference type="AlphaFoldDB" id="A0A291E646"/>
<proteinExistence type="predicted"/>
<protein>
    <submittedName>
        <fullName evidence="1">Uncharacterized protein</fullName>
    </submittedName>
</protein>
<accession>A0A291E646</accession>
<keyword evidence="1" id="KW-0614">Plasmid</keyword>
<reference evidence="1 2" key="1">
    <citation type="submission" date="2017-09" db="EMBL/GenBank/DDBJ databases">
        <title>FDA dAtabase for Regulatory Grade micrObial Sequences (FDA-ARGOS): Supporting development and validation of Infectious Disease Dx tests.</title>
        <authorList>
            <person name="Minogue T."/>
            <person name="Wolcott M."/>
            <person name="Wasieloski L."/>
            <person name="Aguilar W."/>
            <person name="Moore D."/>
            <person name="Tallon L."/>
            <person name="Sadzewicz L."/>
            <person name="Ott S."/>
            <person name="Zhao X."/>
            <person name="Nagaraj S."/>
            <person name="Vavikolanu K."/>
            <person name="Aluvathingal J."/>
            <person name="Nadendla S."/>
            <person name="Sichtig H."/>
        </authorList>
    </citation>
    <scope>NUCLEOTIDE SEQUENCE [LARGE SCALE GENOMIC DNA]</scope>
    <source>
        <strain evidence="1 2">FDAARGOS_392</strain>
        <plasmid evidence="2">Plasmid unnamed</plasmid>
    </source>
</reference>
<evidence type="ECO:0000313" key="1">
    <source>
        <dbReference type="EMBL" id="ATF95413.1"/>
    </source>
</evidence>
<gene>
    <name evidence="1" type="ORF">CO704_25340</name>
</gene>
<organism evidence="1 2">
    <name type="scientific">Cedecea neteri</name>
    <dbReference type="NCBI Taxonomy" id="158822"/>
    <lineage>
        <taxon>Bacteria</taxon>
        <taxon>Pseudomonadati</taxon>
        <taxon>Pseudomonadota</taxon>
        <taxon>Gammaproteobacteria</taxon>
        <taxon>Enterobacterales</taxon>
        <taxon>Enterobacteriaceae</taxon>
        <taxon>Cedecea</taxon>
    </lineage>
</organism>
<evidence type="ECO:0000313" key="2">
    <source>
        <dbReference type="Proteomes" id="UP000217979"/>
    </source>
</evidence>